<feature type="domain" description="Glycosyltransferase 2-like" evidence="9">
    <location>
        <begin position="9"/>
        <end position="122"/>
    </location>
</feature>
<evidence type="ECO:0000256" key="3">
    <source>
        <dbReference type="ARBA" id="ARBA00022490"/>
    </source>
</evidence>
<evidence type="ECO:0000313" key="10">
    <source>
        <dbReference type="EMBL" id="SNX96692.1"/>
    </source>
</evidence>
<evidence type="ECO:0000256" key="4">
    <source>
        <dbReference type="ARBA" id="ARBA00022723"/>
    </source>
</evidence>
<dbReference type="RefSeq" id="WP_097206707.1">
    <property type="nucleotide sequence ID" value="NZ_JACHXB010000001.1"/>
</dbReference>
<evidence type="ECO:0000256" key="2">
    <source>
        <dbReference type="ARBA" id="ARBA00005628"/>
    </source>
</evidence>
<dbReference type="PANTHER" id="PTHR42891:SF1">
    <property type="entry name" value="D-GLYCERO-BETA-D-MANNO-HEPTOSE-1,7-BISPHOSPHATE 7-PHOSPHATASE"/>
    <property type="match status" value="1"/>
</dbReference>
<dbReference type="InterPro" id="IPR029044">
    <property type="entry name" value="Nucleotide-diphossugar_trans"/>
</dbReference>
<comment type="similarity">
    <text evidence="2">Belongs to the GmhB family.</text>
</comment>
<dbReference type="NCBIfam" id="TIGR01656">
    <property type="entry name" value="Histidinol-ppas"/>
    <property type="match status" value="1"/>
</dbReference>
<reference evidence="10 11" key="1">
    <citation type="submission" date="2017-09" db="EMBL/GenBank/DDBJ databases">
        <authorList>
            <person name="Ehlers B."/>
            <person name="Leendertz F.H."/>
        </authorList>
    </citation>
    <scope>NUCLEOTIDE SEQUENCE [LARGE SCALE GENOMIC DNA]</scope>
    <source>
        <strain evidence="10 11">DSM 46844</strain>
    </source>
</reference>
<dbReference type="InterPro" id="IPR004446">
    <property type="entry name" value="Heptose_bisP_phosphatase"/>
</dbReference>
<comment type="subcellular location">
    <subcellularLocation>
        <location evidence="1">Cytoplasm</location>
    </subcellularLocation>
</comment>
<keyword evidence="6" id="KW-0119">Carbohydrate metabolism</keyword>
<proteinExistence type="inferred from homology"/>
<evidence type="ECO:0000256" key="7">
    <source>
        <dbReference type="ARBA" id="ARBA00031828"/>
    </source>
</evidence>
<dbReference type="EMBL" id="OBDO01000005">
    <property type="protein sequence ID" value="SNX96692.1"/>
    <property type="molecule type" value="Genomic_DNA"/>
</dbReference>
<dbReference type="SUPFAM" id="SSF56784">
    <property type="entry name" value="HAD-like"/>
    <property type="match status" value="1"/>
</dbReference>
<dbReference type="PANTHER" id="PTHR42891">
    <property type="entry name" value="D-GLYCERO-BETA-D-MANNO-HEPTOSE-1,7-BISPHOSPHATE 7-PHOSPHATASE"/>
    <property type="match status" value="1"/>
</dbReference>
<dbReference type="Gene3D" id="3.40.50.1000">
    <property type="entry name" value="HAD superfamily/HAD-like"/>
    <property type="match status" value="1"/>
</dbReference>
<name>A0A285EC32_9ACTN</name>
<dbReference type="GO" id="GO:0046872">
    <property type="term" value="F:metal ion binding"/>
    <property type="evidence" value="ECO:0007669"/>
    <property type="project" value="UniProtKB-KW"/>
</dbReference>
<dbReference type="Pfam" id="PF13242">
    <property type="entry name" value="Hydrolase_like"/>
    <property type="match status" value="1"/>
</dbReference>
<dbReference type="InterPro" id="IPR001173">
    <property type="entry name" value="Glyco_trans_2-like"/>
</dbReference>
<keyword evidence="3" id="KW-0963">Cytoplasm</keyword>
<dbReference type="InterPro" id="IPR006549">
    <property type="entry name" value="HAD-SF_hydro_IIIA"/>
</dbReference>
<dbReference type="Gene3D" id="3.90.550.10">
    <property type="entry name" value="Spore Coat Polysaccharide Biosynthesis Protein SpsA, Chain A"/>
    <property type="match status" value="1"/>
</dbReference>
<evidence type="ECO:0000313" key="11">
    <source>
        <dbReference type="Proteomes" id="UP000219514"/>
    </source>
</evidence>
<dbReference type="NCBIfam" id="TIGR01662">
    <property type="entry name" value="HAD-SF-IIIA"/>
    <property type="match status" value="1"/>
</dbReference>
<evidence type="ECO:0000256" key="8">
    <source>
        <dbReference type="SAM" id="MobiDB-lite"/>
    </source>
</evidence>
<dbReference type="Pfam" id="PF13344">
    <property type="entry name" value="Hydrolase_6"/>
    <property type="match status" value="1"/>
</dbReference>
<sequence>MQVGIERCSVVVPTVGRPSLDVLLDALAAAPGPRPAELVLVDDRPTGAPLQPDRPGLPPVRVVRTGGGGPARARNLGWRTARTEWIAFLDDDVVPDPDWYQRLAEDLAALPADVAGSQGRVRVPLPEGRRPTDWERGTAGLATSSWITADLAYRRAALATVGGFDERFPRAFREDSDLALRVMDTGARLTRGTRWITHPVRPVDRWVSLRVQAGNADDVLMRRLHGADWRERADAPLGRRPQHLAVTAAGVAALGLAAARRPRAAAVAALAWAAGTAEFAWARIAPGPRDRAEVTTMLATSTAIPPLATWHFVRGIVRHRRVRPWRGLPDLVLFDRDGTLVRDYPYNGDPALVTPVPGAREAVDALRARGVRVGVVSNQSGVARGLITRAQVDACMARLEELLGPFDTIQVCPHGPDDGCACRKPAPGMVKAACAELDVAPARCVVIGDIAADVDAAAAAGASSIMVPTPVTRKSEVAAAPRRAATLTDAVGAVLAGEW</sequence>
<evidence type="ECO:0000259" key="9">
    <source>
        <dbReference type="Pfam" id="PF00535"/>
    </source>
</evidence>
<organism evidence="10 11">
    <name type="scientific">Geodermatophilus sabuli</name>
    <dbReference type="NCBI Taxonomy" id="1564158"/>
    <lineage>
        <taxon>Bacteria</taxon>
        <taxon>Bacillati</taxon>
        <taxon>Actinomycetota</taxon>
        <taxon>Actinomycetes</taxon>
        <taxon>Geodermatophilales</taxon>
        <taxon>Geodermatophilaceae</taxon>
        <taxon>Geodermatophilus</taxon>
    </lineage>
</organism>
<dbReference type="GO" id="GO:0005737">
    <property type="term" value="C:cytoplasm"/>
    <property type="evidence" value="ECO:0007669"/>
    <property type="project" value="UniProtKB-SubCell"/>
</dbReference>
<dbReference type="OrthoDB" id="9781367at2"/>
<dbReference type="GO" id="GO:0005975">
    <property type="term" value="P:carbohydrate metabolic process"/>
    <property type="evidence" value="ECO:0007669"/>
    <property type="project" value="InterPro"/>
</dbReference>
<dbReference type="NCBIfam" id="TIGR01549">
    <property type="entry name" value="HAD-SF-IA-v1"/>
    <property type="match status" value="1"/>
</dbReference>
<keyword evidence="11" id="KW-1185">Reference proteome</keyword>
<keyword evidence="4" id="KW-0479">Metal-binding</keyword>
<accession>A0A285EC32</accession>
<feature type="region of interest" description="Disordered" evidence="8">
    <location>
        <begin position="45"/>
        <end position="68"/>
    </location>
</feature>
<dbReference type="NCBIfam" id="TIGR01509">
    <property type="entry name" value="HAD-SF-IA-v3"/>
    <property type="match status" value="1"/>
</dbReference>
<dbReference type="Proteomes" id="UP000219514">
    <property type="component" value="Unassembled WGS sequence"/>
</dbReference>
<dbReference type="InterPro" id="IPR006543">
    <property type="entry name" value="Histidinol-phos"/>
</dbReference>
<dbReference type="AlphaFoldDB" id="A0A285EC32"/>
<keyword evidence="5" id="KW-0378">Hydrolase</keyword>
<dbReference type="GO" id="GO:0016791">
    <property type="term" value="F:phosphatase activity"/>
    <property type="evidence" value="ECO:0007669"/>
    <property type="project" value="InterPro"/>
</dbReference>
<gene>
    <name evidence="10" type="ORF">SAMN06893097_10526</name>
</gene>
<evidence type="ECO:0000256" key="1">
    <source>
        <dbReference type="ARBA" id="ARBA00004496"/>
    </source>
</evidence>
<protein>
    <recommendedName>
        <fullName evidence="7">D,D-heptose 1,7-bisphosphate phosphatase</fullName>
    </recommendedName>
</protein>
<dbReference type="Pfam" id="PF00535">
    <property type="entry name" value="Glycos_transf_2"/>
    <property type="match status" value="1"/>
</dbReference>
<evidence type="ECO:0000256" key="6">
    <source>
        <dbReference type="ARBA" id="ARBA00023277"/>
    </source>
</evidence>
<dbReference type="InterPro" id="IPR006439">
    <property type="entry name" value="HAD-SF_hydro_IA"/>
</dbReference>
<dbReference type="InterPro" id="IPR036412">
    <property type="entry name" value="HAD-like_sf"/>
</dbReference>
<evidence type="ECO:0000256" key="5">
    <source>
        <dbReference type="ARBA" id="ARBA00022801"/>
    </source>
</evidence>
<dbReference type="InterPro" id="IPR023214">
    <property type="entry name" value="HAD_sf"/>
</dbReference>
<dbReference type="InterPro" id="IPR006357">
    <property type="entry name" value="HAD-SF_hydro_IIA"/>
</dbReference>
<dbReference type="SUPFAM" id="SSF53448">
    <property type="entry name" value="Nucleotide-diphospho-sugar transferases"/>
    <property type="match status" value="1"/>
</dbReference>